<reference evidence="1 2" key="1">
    <citation type="submission" date="2023-07" db="EMBL/GenBank/DDBJ databases">
        <title>Genomic Encyclopedia of Type Strains, Phase IV (KMG-IV): sequencing the most valuable type-strain genomes for metagenomic binning, comparative biology and taxonomic classification.</title>
        <authorList>
            <person name="Goeker M."/>
        </authorList>
    </citation>
    <scope>NUCLEOTIDE SEQUENCE [LARGE SCALE GENOMIC DNA]</scope>
    <source>
        <strain evidence="1 2">DSM 1112</strain>
    </source>
</reference>
<dbReference type="GO" id="GO:0003887">
    <property type="term" value="F:DNA-directed DNA polymerase activity"/>
    <property type="evidence" value="ECO:0007669"/>
    <property type="project" value="UniProtKB-EC"/>
</dbReference>
<keyword evidence="1" id="KW-0548">Nucleotidyltransferase</keyword>
<dbReference type="EMBL" id="JAUSVF010000001">
    <property type="protein sequence ID" value="MDQ0319778.1"/>
    <property type="molecule type" value="Genomic_DNA"/>
</dbReference>
<dbReference type="RefSeq" id="WP_307228943.1">
    <property type="nucleotide sequence ID" value="NZ_JAUSVF010000001.1"/>
</dbReference>
<dbReference type="PANTHER" id="PTHR38767:SF1">
    <property type="entry name" value="DNA POLYMERASE III SUBUNIT CHI"/>
    <property type="match status" value="1"/>
</dbReference>
<dbReference type="SUPFAM" id="SSF102400">
    <property type="entry name" value="DNA polymerase III chi subunit"/>
    <property type="match status" value="1"/>
</dbReference>
<evidence type="ECO:0000313" key="2">
    <source>
        <dbReference type="Proteomes" id="UP001230207"/>
    </source>
</evidence>
<sequence>MTEILFYHLTESKLEDALPGLLDRSVERGWRVVVQTVDEERRDRLDQHLWVYRDDSFLAHGTPDMALAEEQPVLLTADTENLNGATVRFMVDGAAPPDVSPYERVVFLFDGYDNTQLEAARANWKRLKGEGHALTYWQQNDDGRWVKKA</sequence>
<proteinExistence type="predicted"/>
<dbReference type="PANTHER" id="PTHR38767">
    <property type="entry name" value="DNA POLYMERASE III SUBUNIT CHI"/>
    <property type="match status" value="1"/>
</dbReference>
<comment type="caution">
    <text evidence="1">The sequence shown here is derived from an EMBL/GenBank/DDBJ whole genome shotgun (WGS) entry which is preliminary data.</text>
</comment>
<organism evidence="1 2">
    <name type="scientific">Pararhizobium capsulatum DSM 1112</name>
    <dbReference type="NCBI Taxonomy" id="1121113"/>
    <lineage>
        <taxon>Bacteria</taxon>
        <taxon>Pseudomonadati</taxon>
        <taxon>Pseudomonadota</taxon>
        <taxon>Alphaproteobacteria</taxon>
        <taxon>Hyphomicrobiales</taxon>
        <taxon>Rhizobiaceae</taxon>
        <taxon>Rhizobium/Agrobacterium group</taxon>
        <taxon>Pararhizobium</taxon>
    </lineage>
</organism>
<dbReference type="EC" id="2.7.7.7" evidence="1"/>
<dbReference type="InterPro" id="IPR036768">
    <property type="entry name" value="PolIII_chi_sf"/>
</dbReference>
<dbReference type="Pfam" id="PF04364">
    <property type="entry name" value="DNA_pol3_chi"/>
    <property type="match status" value="1"/>
</dbReference>
<dbReference type="InterPro" id="IPR007459">
    <property type="entry name" value="DNA_pol3_chi"/>
</dbReference>
<gene>
    <name evidence="1" type="ORF">QO002_001916</name>
</gene>
<keyword evidence="2" id="KW-1185">Reference proteome</keyword>
<dbReference type="Proteomes" id="UP001230207">
    <property type="component" value="Unassembled WGS sequence"/>
</dbReference>
<dbReference type="Gene3D" id="3.40.50.10110">
    <property type="entry name" value="DNA polymerase III subunit chi"/>
    <property type="match status" value="1"/>
</dbReference>
<dbReference type="NCBIfam" id="NF004347">
    <property type="entry name" value="PRK05728.1-4"/>
    <property type="match status" value="1"/>
</dbReference>
<accession>A0ABU0BPC4</accession>
<name>A0ABU0BPC4_9HYPH</name>
<keyword evidence="1" id="KW-0808">Transferase</keyword>
<protein>
    <submittedName>
        <fullName evidence="1">DNA polymerase-3 subunit chi</fullName>
        <ecNumber evidence="1">2.7.7.7</ecNumber>
    </submittedName>
</protein>
<evidence type="ECO:0000313" key="1">
    <source>
        <dbReference type="EMBL" id="MDQ0319778.1"/>
    </source>
</evidence>